<evidence type="ECO:0000256" key="1">
    <source>
        <dbReference type="SAM" id="MobiDB-lite"/>
    </source>
</evidence>
<feature type="transmembrane region" description="Helical" evidence="2">
    <location>
        <begin position="380"/>
        <end position="403"/>
    </location>
</feature>
<dbReference type="NCBIfam" id="TIGR04370">
    <property type="entry name" value="glyco_rpt_poly"/>
    <property type="match status" value="1"/>
</dbReference>
<sequence>MLYFALLTPLLGIIQVEQGAYAPSVNRWGEPNGATYAFAAYIVFALLGVWISTRGTFFRDSTRREAASVAIPRIEVMKFSTVALIVNGAFCVLTVVVFGGLSVLSGEVGKGEFRTSLGGFGAVAYLILKWLAPTIFALACAMYSAGGKPRGARIPLVVLGLITAIIGASWGFKTTALYILLPGVMVMLWFRPARALLLPAAAAFASIFVAFQMFDKLEGMIYESAFQFILARLTIFQGDVSWFIWDMWRSGEEFANYWITPMVAIGDRLFSMLSGITRDDMQEWVSAHYGSLLTYTIGYPLEGIEEGHSVTGTPFSEGVIAMGAFGIPVFGLLAGIITGWVYAKIDKALSNGRLLSAALWANYSVFFLFGWLNGGEIVTLFHISVIVGAFAAKVLLSMLVALLHAKAPREAALSPAADAGPTNTHVAHTVPPAS</sequence>
<gene>
    <name evidence="3" type="ORF">GCM10011487_40230</name>
</gene>
<protein>
    <recommendedName>
        <fullName evidence="5">Oligosaccharide repeat unit polymerase</fullName>
    </recommendedName>
</protein>
<feature type="transmembrane region" description="Helical" evidence="2">
    <location>
        <begin position="319"/>
        <end position="342"/>
    </location>
</feature>
<evidence type="ECO:0000256" key="2">
    <source>
        <dbReference type="SAM" id="Phobius"/>
    </source>
</evidence>
<evidence type="ECO:0000313" key="4">
    <source>
        <dbReference type="Proteomes" id="UP000445000"/>
    </source>
</evidence>
<feature type="transmembrane region" description="Helical" evidence="2">
    <location>
        <begin position="193"/>
        <end position="214"/>
    </location>
</feature>
<keyword evidence="2" id="KW-0472">Membrane</keyword>
<feature type="transmembrane region" description="Helical" evidence="2">
    <location>
        <begin position="354"/>
        <end position="374"/>
    </location>
</feature>
<feature type="region of interest" description="Disordered" evidence="1">
    <location>
        <begin position="415"/>
        <end position="434"/>
    </location>
</feature>
<evidence type="ECO:0000313" key="3">
    <source>
        <dbReference type="EMBL" id="GFE82023.1"/>
    </source>
</evidence>
<accession>A0A829YGI2</accession>
<dbReference type="Proteomes" id="UP000445000">
    <property type="component" value="Unassembled WGS sequence"/>
</dbReference>
<feature type="transmembrane region" description="Helical" evidence="2">
    <location>
        <begin position="156"/>
        <end position="181"/>
    </location>
</feature>
<organism evidence="3 4">
    <name type="scientific">Steroidobacter agaridevorans</name>
    <dbReference type="NCBI Taxonomy" id="2695856"/>
    <lineage>
        <taxon>Bacteria</taxon>
        <taxon>Pseudomonadati</taxon>
        <taxon>Pseudomonadota</taxon>
        <taxon>Gammaproteobacteria</taxon>
        <taxon>Steroidobacterales</taxon>
        <taxon>Steroidobacteraceae</taxon>
        <taxon>Steroidobacter</taxon>
    </lineage>
</organism>
<keyword evidence="2" id="KW-0812">Transmembrane</keyword>
<evidence type="ECO:0008006" key="5">
    <source>
        <dbReference type="Google" id="ProtNLM"/>
    </source>
</evidence>
<reference evidence="4" key="1">
    <citation type="submission" date="2020-01" db="EMBL/GenBank/DDBJ databases">
        <title>'Steroidobacter agaridevorans' sp. nov., agar-degrading bacteria isolated from rhizosphere soils.</title>
        <authorList>
            <person name="Ikenaga M."/>
            <person name="Kataoka M."/>
            <person name="Murouchi A."/>
            <person name="Katsuragi S."/>
            <person name="Sakai M."/>
        </authorList>
    </citation>
    <scope>NUCLEOTIDE SEQUENCE [LARGE SCALE GENOMIC DNA]</scope>
    <source>
        <strain evidence="4">YU21-B</strain>
    </source>
</reference>
<comment type="caution">
    <text evidence="3">The sequence shown here is derived from an EMBL/GenBank/DDBJ whole genome shotgun (WGS) entry which is preliminary data.</text>
</comment>
<proteinExistence type="predicted"/>
<dbReference type="EMBL" id="BLJN01000004">
    <property type="protein sequence ID" value="GFE82023.1"/>
    <property type="molecule type" value="Genomic_DNA"/>
</dbReference>
<feature type="transmembrane region" description="Helical" evidence="2">
    <location>
        <begin position="35"/>
        <end position="58"/>
    </location>
</feature>
<name>A0A829YGI2_9GAMM</name>
<dbReference type="AlphaFoldDB" id="A0A829YGI2"/>
<feature type="transmembrane region" description="Helical" evidence="2">
    <location>
        <begin position="122"/>
        <end position="144"/>
    </location>
</feature>
<feature type="transmembrane region" description="Helical" evidence="2">
    <location>
        <begin position="226"/>
        <end position="245"/>
    </location>
</feature>
<keyword evidence="2" id="KW-1133">Transmembrane helix</keyword>
<feature type="transmembrane region" description="Helical" evidence="2">
    <location>
        <begin position="79"/>
        <end position="102"/>
    </location>
</feature>
<keyword evidence="4" id="KW-1185">Reference proteome</keyword>